<evidence type="ECO:0000313" key="1">
    <source>
        <dbReference type="EMBL" id="RDU25152.1"/>
    </source>
</evidence>
<name>A0A371B084_9FIRM</name>
<dbReference type="Pfam" id="PF10704">
    <property type="entry name" value="DUF2508"/>
    <property type="match status" value="1"/>
</dbReference>
<proteinExistence type="predicted"/>
<sequence length="66" mass="7707">MRKKDPRTTQLNIILKELAETKCELDSAYAKFQNVIDPDLIDSSIYEVNAVQKRYKFLLRCAKELS</sequence>
<keyword evidence="2" id="KW-1185">Reference proteome</keyword>
<evidence type="ECO:0000313" key="2">
    <source>
        <dbReference type="Proteomes" id="UP000255036"/>
    </source>
</evidence>
<comment type="caution">
    <text evidence="1">The sequence shown here is derived from an EMBL/GenBank/DDBJ whole genome shotgun (WGS) entry which is preliminary data.</text>
</comment>
<protein>
    <submittedName>
        <fullName evidence="1">DUF2508 family protein</fullName>
    </submittedName>
</protein>
<dbReference type="OrthoDB" id="1809893at2"/>
<accession>A0A371B084</accession>
<dbReference type="Proteomes" id="UP000255036">
    <property type="component" value="Unassembled WGS sequence"/>
</dbReference>
<dbReference type="AlphaFoldDB" id="A0A371B084"/>
<organism evidence="1 2">
    <name type="scientific">Anaerosacchariphilus polymeriproducens</name>
    <dbReference type="NCBI Taxonomy" id="1812858"/>
    <lineage>
        <taxon>Bacteria</taxon>
        <taxon>Bacillati</taxon>
        <taxon>Bacillota</taxon>
        <taxon>Clostridia</taxon>
        <taxon>Lachnospirales</taxon>
        <taxon>Lachnospiraceae</taxon>
        <taxon>Anaerosacchariphilus</taxon>
    </lineage>
</organism>
<reference evidence="1 2" key="1">
    <citation type="submission" date="2018-07" db="EMBL/GenBank/DDBJ databases">
        <title>Anaerosacharophilus polymeroproducens gen. nov. sp. nov., an anaerobic bacterium isolated from salt field.</title>
        <authorList>
            <person name="Kim W."/>
            <person name="Yang S.-H."/>
            <person name="Oh J."/>
            <person name="Lee J.-H."/>
            <person name="Kwon K.K."/>
        </authorList>
    </citation>
    <scope>NUCLEOTIDE SEQUENCE [LARGE SCALE GENOMIC DNA]</scope>
    <source>
        <strain evidence="1 2">MCWD5</strain>
    </source>
</reference>
<dbReference type="EMBL" id="QRCT01000007">
    <property type="protein sequence ID" value="RDU25152.1"/>
    <property type="molecule type" value="Genomic_DNA"/>
</dbReference>
<dbReference type="InterPro" id="IPR019644">
    <property type="entry name" value="DUF2508"/>
</dbReference>
<gene>
    <name evidence="1" type="ORF">DWV06_00795</name>
</gene>